<dbReference type="GO" id="GO:0005524">
    <property type="term" value="F:ATP binding"/>
    <property type="evidence" value="ECO:0007669"/>
    <property type="project" value="UniProtKB-KW"/>
</dbReference>
<dbReference type="InterPro" id="IPR050482">
    <property type="entry name" value="Sensor_HK_TwoCompSys"/>
</dbReference>
<dbReference type="EC" id="2.7.13.3" evidence="2"/>
<feature type="transmembrane region" description="Helical" evidence="9">
    <location>
        <begin position="242"/>
        <end position="261"/>
    </location>
</feature>
<evidence type="ECO:0000256" key="5">
    <source>
        <dbReference type="ARBA" id="ARBA00022741"/>
    </source>
</evidence>
<evidence type="ECO:0000313" key="13">
    <source>
        <dbReference type="Proteomes" id="UP000609064"/>
    </source>
</evidence>
<keyword evidence="10" id="KW-0732">Signal</keyword>
<dbReference type="InterPro" id="IPR011622">
    <property type="entry name" value="7TMR_DISM_rcpt_extracell_dom2"/>
</dbReference>
<dbReference type="CDD" id="cd16917">
    <property type="entry name" value="HATPase_UhpB-NarQ-NarX-like"/>
    <property type="match status" value="1"/>
</dbReference>
<dbReference type="AlphaFoldDB" id="A0A916YYC0"/>
<keyword evidence="5" id="KW-0547">Nucleotide-binding</keyword>
<feature type="transmembrane region" description="Helical" evidence="9">
    <location>
        <begin position="339"/>
        <end position="359"/>
    </location>
</feature>
<dbReference type="InterPro" id="IPR005467">
    <property type="entry name" value="His_kinase_dom"/>
</dbReference>
<dbReference type="Pfam" id="PF02518">
    <property type="entry name" value="HATPase_c"/>
    <property type="match status" value="1"/>
</dbReference>
<keyword evidence="4" id="KW-0808">Transferase</keyword>
<dbReference type="Gene3D" id="1.20.5.1930">
    <property type="match status" value="1"/>
</dbReference>
<dbReference type="Proteomes" id="UP000609064">
    <property type="component" value="Unassembled WGS sequence"/>
</dbReference>
<reference evidence="12" key="2">
    <citation type="submission" date="2020-09" db="EMBL/GenBank/DDBJ databases">
        <authorList>
            <person name="Sun Q."/>
            <person name="Zhou Y."/>
        </authorList>
    </citation>
    <scope>NUCLEOTIDE SEQUENCE</scope>
    <source>
        <strain evidence="12">CGMCC 1.15958</strain>
    </source>
</reference>
<feature type="transmembrane region" description="Helical" evidence="9">
    <location>
        <begin position="202"/>
        <end position="222"/>
    </location>
</feature>
<feature type="transmembrane region" description="Helical" evidence="9">
    <location>
        <begin position="308"/>
        <end position="327"/>
    </location>
</feature>
<comment type="caution">
    <text evidence="12">The sequence shown here is derived from an EMBL/GenBank/DDBJ whole genome shotgun (WGS) entry which is preliminary data.</text>
</comment>
<dbReference type="EMBL" id="BMKK01000006">
    <property type="protein sequence ID" value="GGD66862.1"/>
    <property type="molecule type" value="Genomic_DNA"/>
</dbReference>
<feature type="domain" description="Histidine kinase" evidence="11">
    <location>
        <begin position="422"/>
        <end position="609"/>
    </location>
</feature>
<dbReference type="GO" id="GO:0000155">
    <property type="term" value="F:phosphorelay sensor kinase activity"/>
    <property type="evidence" value="ECO:0007669"/>
    <property type="project" value="InterPro"/>
</dbReference>
<dbReference type="Gene3D" id="2.60.40.2380">
    <property type="match status" value="1"/>
</dbReference>
<feature type="signal peptide" evidence="10">
    <location>
        <begin position="1"/>
        <end position="20"/>
    </location>
</feature>
<evidence type="ECO:0000256" key="8">
    <source>
        <dbReference type="ARBA" id="ARBA00023012"/>
    </source>
</evidence>
<name>A0A916YYC0_9BACT</name>
<evidence type="ECO:0000256" key="7">
    <source>
        <dbReference type="ARBA" id="ARBA00022840"/>
    </source>
</evidence>
<dbReference type="InterPro" id="IPR036890">
    <property type="entry name" value="HATPase_C_sf"/>
</dbReference>
<dbReference type="Pfam" id="PF07695">
    <property type="entry name" value="7TMR-DISM_7TM"/>
    <property type="match status" value="1"/>
</dbReference>
<feature type="transmembrane region" description="Helical" evidence="9">
    <location>
        <begin position="371"/>
        <end position="389"/>
    </location>
</feature>
<dbReference type="GO" id="GO:0046983">
    <property type="term" value="F:protein dimerization activity"/>
    <property type="evidence" value="ECO:0007669"/>
    <property type="project" value="InterPro"/>
</dbReference>
<evidence type="ECO:0000256" key="6">
    <source>
        <dbReference type="ARBA" id="ARBA00022777"/>
    </source>
</evidence>
<gene>
    <name evidence="12" type="ORF">GCM10011514_33640</name>
</gene>
<evidence type="ECO:0000313" key="12">
    <source>
        <dbReference type="EMBL" id="GGD66862.1"/>
    </source>
</evidence>
<dbReference type="InterPro" id="IPR011623">
    <property type="entry name" value="7TMR_DISM_rcpt_extracell_dom1"/>
</dbReference>
<dbReference type="SUPFAM" id="SSF55874">
    <property type="entry name" value="ATPase domain of HSP90 chaperone/DNA topoisomerase II/histidine kinase"/>
    <property type="match status" value="1"/>
</dbReference>
<feature type="transmembrane region" description="Helical" evidence="9">
    <location>
        <begin position="174"/>
        <end position="195"/>
    </location>
</feature>
<reference evidence="12" key="1">
    <citation type="journal article" date="2014" name="Int. J. Syst. Evol. Microbiol.">
        <title>Complete genome sequence of Corynebacterium casei LMG S-19264T (=DSM 44701T), isolated from a smear-ripened cheese.</title>
        <authorList>
            <consortium name="US DOE Joint Genome Institute (JGI-PGF)"/>
            <person name="Walter F."/>
            <person name="Albersmeier A."/>
            <person name="Kalinowski J."/>
            <person name="Ruckert C."/>
        </authorList>
    </citation>
    <scope>NUCLEOTIDE SEQUENCE</scope>
    <source>
        <strain evidence="12">CGMCC 1.15958</strain>
    </source>
</reference>
<organism evidence="12 13">
    <name type="scientific">Emticicia aquatilis</name>
    <dbReference type="NCBI Taxonomy" id="1537369"/>
    <lineage>
        <taxon>Bacteria</taxon>
        <taxon>Pseudomonadati</taxon>
        <taxon>Bacteroidota</taxon>
        <taxon>Cytophagia</taxon>
        <taxon>Cytophagales</taxon>
        <taxon>Leadbetterellaceae</taxon>
        <taxon>Emticicia</taxon>
    </lineage>
</organism>
<evidence type="ECO:0000256" key="9">
    <source>
        <dbReference type="SAM" id="Phobius"/>
    </source>
</evidence>
<sequence length="609" mass="71093">MKITVVLCILYLLGCQFVSAQKEQKNSVWYLKDARSNFTIDSLLKKNKDFSFLPKVEHSFGHDNVPFWFKVAIKNEDSVAQKKLLEVDYAYLDEVNLFLLKNDQIIYESDTLGWAFPYHKRIFKHYNPVFPISIEAKSTQIVYLRIYRHSLSMIAPIKVWNEADFYENEIKRKFFWGGFGGILAFATLLGLILFAALHQKTYLFYSLYVLMSLLYIFLNKGLFLEYYQNGFWGIYGKNVRQLFLNLQVLFILFFIRSYLYGNYKFPPLILVGFRFCIFLNLIAIPMLWYEKYAGEHNIFIPTSARVLFPIAFLLPIIFSFFLVFYNLYKKIEVLGSQIYLIGITPLVVLSTFSIPRNYGLFPNHWLLETEGIMLFYLFEIVVLSIGLGIRYKKLRDEKEYQQKLVYEGQLKLLQERANISRDLHDNVGSQLSVISSSLDNIGFLAEKQKLTSEKVESVNEFVREAIQSLRDTIWATNQETFSLAEFRARVQQYIHKYYQSETCQIIVSFDETEKTLNSTKTLNLFRIIQEALNNAVKYANSTLISVNLEIFKEQICLEIVDNGKGFDVEKTKEDPHYGLLNMQKRVNEIGGELTIKSKIGEGTKIEVIL</sequence>
<protein>
    <recommendedName>
        <fullName evidence="2">histidine kinase</fullName>
        <ecNumber evidence="2">2.7.13.3</ecNumber>
    </recommendedName>
</protein>
<evidence type="ECO:0000256" key="1">
    <source>
        <dbReference type="ARBA" id="ARBA00000085"/>
    </source>
</evidence>
<evidence type="ECO:0000256" key="10">
    <source>
        <dbReference type="SAM" id="SignalP"/>
    </source>
</evidence>
<evidence type="ECO:0000259" key="11">
    <source>
        <dbReference type="PROSITE" id="PS50109"/>
    </source>
</evidence>
<keyword evidence="8" id="KW-0902">Two-component regulatory system</keyword>
<keyword evidence="9" id="KW-0812">Transmembrane</keyword>
<proteinExistence type="predicted"/>
<dbReference type="RefSeq" id="WP_188767553.1">
    <property type="nucleotide sequence ID" value="NZ_BMKK01000006.1"/>
</dbReference>
<evidence type="ECO:0000256" key="4">
    <source>
        <dbReference type="ARBA" id="ARBA00022679"/>
    </source>
</evidence>
<accession>A0A916YYC0</accession>
<dbReference type="InterPro" id="IPR003594">
    <property type="entry name" value="HATPase_dom"/>
</dbReference>
<dbReference type="Pfam" id="PF07730">
    <property type="entry name" value="HisKA_3"/>
    <property type="match status" value="1"/>
</dbReference>
<keyword evidence="13" id="KW-1185">Reference proteome</keyword>
<dbReference type="PROSITE" id="PS50109">
    <property type="entry name" value="HIS_KIN"/>
    <property type="match status" value="1"/>
</dbReference>
<dbReference type="GO" id="GO:0016020">
    <property type="term" value="C:membrane"/>
    <property type="evidence" value="ECO:0007669"/>
    <property type="project" value="InterPro"/>
</dbReference>
<dbReference type="PANTHER" id="PTHR24421">
    <property type="entry name" value="NITRATE/NITRITE SENSOR PROTEIN NARX-RELATED"/>
    <property type="match status" value="1"/>
</dbReference>
<feature type="chain" id="PRO_5037103636" description="histidine kinase" evidence="10">
    <location>
        <begin position="21"/>
        <end position="609"/>
    </location>
</feature>
<dbReference type="Pfam" id="PF07696">
    <property type="entry name" value="7TMR-DISMED2"/>
    <property type="match status" value="1"/>
</dbReference>
<dbReference type="InterPro" id="IPR011712">
    <property type="entry name" value="Sig_transdc_His_kin_sub3_dim/P"/>
</dbReference>
<keyword evidence="9" id="KW-0472">Membrane</keyword>
<evidence type="ECO:0000256" key="2">
    <source>
        <dbReference type="ARBA" id="ARBA00012438"/>
    </source>
</evidence>
<keyword evidence="3" id="KW-0597">Phosphoprotein</keyword>
<dbReference type="Gene3D" id="3.30.565.10">
    <property type="entry name" value="Histidine kinase-like ATPase, C-terminal domain"/>
    <property type="match status" value="1"/>
</dbReference>
<evidence type="ECO:0000256" key="3">
    <source>
        <dbReference type="ARBA" id="ARBA00022553"/>
    </source>
</evidence>
<keyword evidence="9" id="KW-1133">Transmembrane helix</keyword>
<dbReference type="PANTHER" id="PTHR24421:SF10">
    <property type="entry name" value="NITRATE_NITRITE SENSOR PROTEIN NARQ"/>
    <property type="match status" value="1"/>
</dbReference>
<comment type="catalytic activity">
    <reaction evidence="1">
        <text>ATP + protein L-histidine = ADP + protein N-phospho-L-histidine.</text>
        <dbReference type="EC" id="2.7.13.3"/>
    </reaction>
</comment>
<feature type="transmembrane region" description="Helical" evidence="9">
    <location>
        <begin position="268"/>
        <end position="288"/>
    </location>
</feature>
<keyword evidence="7" id="KW-0067">ATP-binding</keyword>
<keyword evidence="6" id="KW-0418">Kinase</keyword>